<dbReference type="Gene3D" id="3.30.300.20">
    <property type="match status" value="1"/>
</dbReference>
<dbReference type="EMBL" id="MPUH01001299">
    <property type="protein sequence ID" value="OMJ68650.1"/>
    <property type="molecule type" value="Genomic_DNA"/>
</dbReference>
<dbReference type="GO" id="GO:0042254">
    <property type="term" value="P:ribosome biogenesis"/>
    <property type="evidence" value="ECO:0007669"/>
    <property type="project" value="UniProtKB-KW"/>
</dbReference>
<keyword evidence="3" id="KW-0690">Ribosome biogenesis</keyword>
<dbReference type="Proteomes" id="UP000187209">
    <property type="component" value="Unassembled WGS sequence"/>
</dbReference>
<dbReference type="PANTHER" id="PTHR43834:SF6">
    <property type="entry name" value="GTPASE DER"/>
    <property type="match status" value="1"/>
</dbReference>
<comment type="similarity">
    <text evidence="1">Belongs to the TRAFAC class TrmE-Era-EngA-EngB-Septin-like GTPase superfamily. EngA (Der) GTPase family.</text>
</comment>
<keyword evidence="5" id="KW-0547">Nucleotide-binding</keyword>
<organism evidence="10 11">
    <name type="scientific">Stentor coeruleus</name>
    <dbReference type="NCBI Taxonomy" id="5963"/>
    <lineage>
        <taxon>Eukaryota</taxon>
        <taxon>Sar</taxon>
        <taxon>Alveolata</taxon>
        <taxon>Ciliophora</taxon>
        <taxon>Postciliodesmatophora</taxon>
        <taxon>Heterotrichea</taxon>
        <taxon>Heterotrichida</taxon>
        <taxon>Stentoridae</taxon>
        <taxon>Stentor</taxon>
    </lineage>
</organism>
<dbReference type="GO" id="GO:0005525">
    <property type="term" value="F:GTP binding"/>
    <property type="evidence" value="ECO:0007669"/>
    <property type="project" value="UniProtKB-KW"/>
</dbReference>
<reference evidence="10 11" key="1">
    <citation type="submission" date="2016-11" db="EMBL/GenBank/DDBJ databases">
        <title>The macronuclear genome of Stentor coeruleus: a giant cell with tiny introns.</title>
        <authorList>
            <person name="Slabodnick M."/>
            <person name="Ruby J.G."/>
            <person name="Reiff S.B."/>
            <person name="Swart E.C."/>
            <person name="Gosai S."/>
            <person name="Prabakaran S."/>
            <person name="Witkowska E."/>
            <person name="Larue G.E."/>
            <person name="Fisher S."/>
            <person name="Freeman R.M."/>
            <person name="Gunawardena J."/>
            <person name="Chu W."/>
            <person name="Stover N.A."/>
            <person name="Gregory B.D."/>
            <person name="Nowacki M."/>
            <person name="Derisi J."/>
            <person name="Roy S.W."/>
            <person name="Marshall W.F."/>
            <person name="Sood P."/>
        </authorList>
    </citation>
    <scope>NUCLEOTIDE SEQUENCE [LARGE SCALE GENOMIC DNA]</scope>
    <source>
        <strain evidence="10">WM001</strain>
    </source>
</reference>
<sequence length="570" mass="65260">MRLFRVFSKIFTVSLIGRPNVGKSTLFNNIVGERSSLVHPTPGLTRDRIEAVTNLFGVPIKIIDTAGWDPVGTKNSPNMIEKMMSQTRKALFESDMAFFLLDVRQGVTIADEKLAEYLRKEGVKDYPNLKEIVLVGNKAEQSYLGDISNEVYSLGMGDPIMISAEHNEGIVDLYEKLRDAIPETYFEENKEKHEKRLQRHAKVKAEKYKELKALETTTGENFNLKEWERAYDEINPPENSDYDTDSEINIDNSIADPIAYKKNPEVLRKVKGIQLSIIGRPNVGKSTLINSLLGEERVITDPEAGTTRDSIYIDYVYSGRKIKLVDTAGLYKRSKGAVGKMIEDDVKKAIKFSHVVIMMFDAFEGVTPMELDLARDVIDEGRVLLLVGNKWDKVAKDMKTKFSDYYADLFYRKITLKGLNIAMISASQKYNTRKMLSEIIDLYDRWNLRVSTGLLNRWLDSFKKVQSMPTEDGELLKIKYITQIKSRPPTFYVYVNDRSLMKENYLKNFTNSLCKEFNISGVPIRILLRDKHLKAKKQHKPEFKIRKAKDILVKGTKKMSEGKKKPIIVS</sequence>
<dbReference type="InterPro" id="IPR027417">
    <property type="entry name" value="P-loop_NTPase"/>
</dbReference>
<dbReference type="AlphaFoldDB" id="A0A1R2AW82"/>
<evidence type="ECO:0000259" key="9">
    <source>
        <dbReference type="Pfam" id="PF14714"/>
    </source>
</evidence>
<dbReference type="Gene3D" id="3.40.50.300">
    <property type="entry name" value="P-loop containing nucleotide triphosphate hydrolases"/>
    <property type="match status" value="2"/>
</dbReference>
<evidence type="ECO:0000256" key="1">
    <source>
        <dbReference type="ARBA" id="ARBA00008279"/>
    </source>
</evidence>
<dbReference type="CDD" id="cd01894">
    <property type="entry name" value="EngA1"/>
    <property type="match status" value="1"/>
</dbReference>
<dbReference type="InterPro" id="IPR015946">
    <property type="entry name" value="KH_dom-like_a/b"/>
</dbReference>
<dbReference type="NCBIfam" id="TIGR00231">
    <property type="entry name" value="small_GTP"/>
    <property type="match status" value="2"/>
</dbReference>
<name>A0A1R2AW82_9CILI</name>
<dbReference type="PRINTS" id="PR00326">
    <property type="entry name" value="GTP1OBG"/>
</dbReference>
<dbReference type="InterPro" id="IPR006073">
    <property type="entry name" value="GTP-bd"/>
</dbReference>
<dbReference type="Pfam" id="PF01926">
    <property type="entry name" value="MMR_HSR1"/>
    <property type="match status" value="2"/>
</dbReference>
<keyword evidence="11" id="KW-1185">Reference proteome</keyword>
<accession>A0A1R2AW82</accession>
<keyword evidence="4" id="KW-0677">Repeat</keyword>
<dbReference type="HAMAP" id="MF_00195">
    <property type="entry name" value="GTPase_Der"/>
    <property type="match status" value="1"/>
</dbReference>
<dbReference type="InterPro" id="IPR005225">
    <property type="entry name" value="Small_GTP-bd"/>
</dbReference>
<evidence type="ECO:0000256" key="7">
    <source>
        <dbReference type="ARBA" id="ARBA00032345"/>
    </source>
</evidence>
<evidence type="ECO:0000313" key="10">
    <source>
        <dbReference type="EMBL" id="OMJ68650.1"/>
    </source>
</evidence>
<comment type="caution">
    <text evidence="10">The sequence shown here is derived from an EMBL/GenBank/DDBJ whole genome shotgun (WGS) entry which is preliminary data.</text>
</comment>
<dbReference type="OrthoDB" id="8954335at2759"/>
<evidence type="ECO:0000256" key="6">
    <source>
        <dbReference type="ARBA" id="ARBA00023134"/>
    </source>
</evidence>
<dbReference type="SUPFAM" id="SSF52540">
    <property type="entry name" value="P-loop containing nucleoside triphosphate hydrolases"/>
    <property type="match status" value="2"/>
</dbReference>
<dbReference type="InterPro" id="IPR032859">
    <property type="entry name" value="KH_dom-like"/>
</dbReference>
<dbReference type="PANTHER" id="PTHR43834">
    <property type="entry name" value="GTPASE DER"/>
    <property type="match status" value="1"/>
</dbReference>
<gene>
    <name evidence="10" type="ORF">SteCoe_33843</name>
</gene>
<dbReference type="InterPro" id="IPR016484">
    <property type="entry name" value="GTPase_Der"/>
</dbReference>
<proteinExistence type="inferred from homology"/>
<keyword evidence="6" id="KW-0342">GTP-binding</keyword>
<evidence type="ECO:0000259" key="8">
    <source>
        <dbReference type="Pfam" id="PF01926"/>
    </source>
</evidence>
<evidence type="ECO:0000256" key="3">
    <source>
        <dbReference type="ARBA" id="ARBA00022517"/>
    </source>
</evidence>
<evidence type="ECO:0000256" key="4">
    <source>
        <dbReference type="ARBA" id="ARBA00022737"/>
    </source>
</evidence>
<evidence type="ECO:0000256" key="2">
    <source>
        <dbReference type="ARBA" id="ARBA00020953"/>
    </source>
</evidence>
<feature type="domain" description="G" evidence="8">
    <location>
        <begin position="13"/>
        <end position="138"/>
    </location>
</feature>
<evidence type="ECO:0000256" key="5">
    <source>
        <dbReference type="ARBA" id="ARBA00022741"/>
    </source>
</evidence>
<feature type="domain" description="GTPase Der C-terminal KH-domain-like" evidence="9">
    <location>
        <begin position="449"/>
        <end position="529"/>
    </location>
</feature>
<dbReference type="Pfam" id="PF14714">
    <property type="entry name" value="KH_dom-like"/>
    <property type="match status" value="1"/>
</dbReference>
<evidence type="ECO:0000313" key="11">
    <source>
        <dbReference type="Proteomes" id="UP000187209"/>
    </source>
</evidence>
<feature type="domain" description="G" evidence="8">
    <location>
        <begin position="276"/>
        <end position="390"/>
    </location>
</feature>
<dbReference type="NCBIfam" id="TIGR03594">
    <property type="entry name" value="GTPase_EngA"/>
    <property type="match status" value="1"/>
</dbReference>
<protein>
    <recommendedName>
        <fullName evidence="2">GTPase Der</fullName>
    </recommendedName>
    <alternativeName>
        <fullName evidence="7">GTP-binding protein EngA</fullName>
    </alternativeName>
</protein>